<evidence type="ECO:0000313" key="4">
    <source>
        <dbReference type="Proteomes" id="UP000199628"/>
    </source>
</evidence>
<evidence type="ECO:0000313" key="3">
    <source>
        <dbReference type="EMBL" id="SDD46554.1"/>
    </source>
</evidence>
<dbReference type="SUPFAM" id="SSF50346">
    <property type="entry name" value="PRC-barrel domain"/>
    <property type="match status" value="1"/>
</dbReference>
<gene>
    <name evidence="3" type="ORF">SAMN04488239_107194</name>
</gene>
<keyword evidence="1" id="KW-0732">Signal</keyword>
<dbReference type="PANTHER" id="PTHR36505:SF1">
    <property type="entry name" value="BLR1072 PROTEIN"/>
    <property type="match status" value="1"/>
</dbReference>
<reference evidence="4" key="1">
    <citation type="submission" date="2016-10" db="EMBL/GenBank/DDBJ databases">
        <authorList>
            <person name="Varghese N."/>
            <person name="Submissions S."/>
        </authorList>
    </citation>
    <scope>NUCLEOTIDE SEQUENCE [LARGE SCALE GENOMIC DNA]</scope>
    <source>
        <strain evidence="4">CGMCC 1.9108</strain>
    </source>
</reference>
<proteinExistence type="predicted"/>
<dbReference type="Gene3D" id="2.30.30.240">
    <property type="entry name" value="PRC-barrel domain"/>
    <property type="match status" value="1"/>
</dbReference>
<dbReference type="InterPro" id="IPR027275">
    <property type="entry name" value="PRC-brl_dom"/>
</dbReference>
<dbReference type="AlphaFoldDB" id="A0A1G6UZ51"/>
<dbReference type="EMBL" id="FMZV01000007">
    <property type="protein sequence ID" value="SDD46554.1"/>
    <property type="molecule type" value="Genomic_DNA"/>
</dbReference>
<dbReference type="PANTHER" id="PTHR36505">
    <property type="entry name" value="BLR1072 PROTEIN"/>
    <property type="match status" value="1"/>
</dbReference>
<protein>
    <submittedName>
        <fullName evidence="3">Sporulation protein YlmC, PRC-barrel domain family</fullName>
    </submittedName>
</protein>
<dbReference type="RefSeq" id="WP_093031666.1">
    <property type="nucleotide sequence ID" value="NZ_FMZV01000007.1"/>
</dbReference>
<feature type="chain" id="PRO_5011712344" evidence="1">
    <location>
        <begin position="23"/>
        <end position="252"/>
    </location>
</feature>
<organism evidence="3 4">
    <name type="scientific">Ruegeria marina</name>
    <dbReference type="NCBI Taxonomy" id="639004"/>
    <lineage>
        <taxon>Bacteria</taxon>
        <taxon>Pseudomonadati</taxon>
        <taxon>Pseudomonadota</taxon>
        <taxon>Alphaproteobacteria</taxon>
        <taxon>Rhodobacterales</taxon>
        <taxon>Roseobacteraceae</taxon>
        <taxon>Ruegeria</taxon>
    </lineage>
</organism>
<keyword evidence="4" id="KW-1185">Reference proteome</keyword>
<dbReference type="Pfam" id="PF05239">
    <property type="entry name" value="PRC"/>
    <property type="match status" value="1"/>
</dbReference>
<dbReference type="InterPro" id="IPR011033">
    <property type="entry name" value="PRC_barrel-like_sf"/>
</dbReference>
<evidence type="ECO:0000256" key="1">
    <source>
        <dbReference type="SAM" id="SignalP"/>
    </source>
</evidence>
<feature type="signal peptide" evidence="1">
    <location>
        <begin position="1"/>
        <end position="22"/>
    </location>
</feature>
<name>A0A1G6UZ51_9RHOB</name>
<dbReference type="OrthoDB" id="6158291at2"/>
<accession>A0A1G6UZ51</accession>
<sequence length="252" mass="27067">MMKRQTLFAIAGMSFSVLPATAQNVVDAGKIVLDSWSDEALYASDALSVDELFGRDVTGEGGERTGDVEDLVLNDSGEIIALIAEVGGFWDIGDTHVSVPWDMVQISADRSVAVPMTQDQIPDFDLFASSGLPEDANVAGEIIEGVDDQALGSELWRASDLMGDYVRVVGDGERWVNFGYVSDLMINDGAITATLVRTTVRYGPGTYAYPYHGGPEEGFGMWAPGSSTLDLPILVGDAVSRPQFDAERMKSK</sequence>
<evidence type="ECO:0000259" key="2">
    <source>
        <dbReference type="Pfam" id="PF05239"/>
    </source>
</evidence>
<feature type="domain" description="PRC-barrel" evidence="2">
    <location>
        <begin position="46"/>
        <end position="110"/>
    </location>
</feature>
<dbReference type="Proteomes" id="UP000199628">
    <property type="component" value="Unassembled WGS sequence"/>
</dbReference>
<dbReference type="STRING" id="639004.SAMN04488239_107194"/>